<comment type="caution">
    <text evidence="3">The sequence shown here is derived from an EMBL/GenBank/DDBJ whole genome shotgun (WGS) entry which is preliminary data.</text>
</comment>
<proteinExistence type="predicted"/>
<dbReference type="Proteomes" id="UP000289708">
    <property type="component" value="Unassembled WGS sequence"/>
</dbReference>
<evidence type="ECO:0000313" key="3">
    <source>
        <dbReference type="EMBL" id="RXF72046.1"/>
    </source>
</evidence>
<dbReference type="EMBL" id="RYFI01000014">
    <property type="protein sequence ID" value="RXF72046.1"/>
    <property type="molecule type" value="Genomic_DNA"/>
</dbReference>
<feature type="transmembrane region" description="Helical" evidence="1">
    <location>
        <begin position="201"/>
        <end position="218"/>
    </location>
</feature>
<name>A0A4Q0MGH6_9HYPH</name>
<protein>
    <submittedName>
        <fullName evidence="3">Cytochrome c biogenesis protein CcdA</fullName>
    </submittedName>
</protein>
<keyword evidence="1" id="KW-0472">Membrane</keyword>
<evidence type="ECO:0000259" key="2">
    <source>
        <dbReference type="Pfam" id="PF13386"/>
    </source>
</evidence>
<keyword evidence="4" id="KW-1185">Reference proteome</keyword>
<feature type="transmembrane region" description="Helical" evidence="1">
    <location>
        <begin position="44"/>
        <end position="69"/>
    </location>
</feature>
<feature type="transmembrane region" description="Helical" evidence="1">
    <location>
        <begin position="76"/>
        <end position="94"/>
    </location>
</feature>
<evidence type="ECO:0000313" key="4">
    <source>
        <dbReference type="Proteomes" id="UP000289708"/>
    </source>
</evidence>
<dbReference type="InterPro" id="IPR039447">
    <property type="entry name" value="UreH-like_TM_dom"/>
</dbReference>
<sequence length="241" mass="23906">MTTLATAGLAFAAGVLSLLSPCVLPIAPLAVAGAASEHRLAPVALAAGVAFSFVTVGLFVATVGFAIGLDERVFRAFAAVIMIAAGVVLASPAAQARFALAAAPAGDWAAGRLEKTSRAGLAGQFGVGALLGAVWTPCVGPTLGAASVLASRGEDLGSVALVMAAFGIGAALPLLLIGVLSRKALLRWRGRLAGFGRMGRLALGVLLVATGIAVLTGLDKAAEAALVEASPDWLTRLTTSL</sequence>
<dbReference type="PANTHER" id="PTHR31272:SF9">
    <property type="entry name" value="BLL1027 PROTEIN"/>
    <property type="match status" value="1"/>
</dbReference>
<accession>A0A4Q0MGH6</accession>
<feature type="transmembrane region" description="Helical" evidence="1">
    <location>
        <begin position="159"/>
        <end position="180"/>
    </location>
</feature>
<dbReference type="RefSeq" id="WP_128778213.1">
    <property type="nucleotide sequence ID" value="NZ_RYFI01000014.1"/>
</dbReference>
<dbReference type="Pfam" id="PF13386">
    <property type="entry name" value="DsbD_2"/>
    <property type="match status" value="1"/>
</dbReference>
<reference evidence="3 4" key="1">
    <citation type="submission" date="2018-12" db="EMBL/GenBank/DDBJ databases">
        <title>bacterium Hansschlegelia zhihuaiae S113.</title>
        <authorList>
            <person name="He J."/>
        </authorList>
    </citation>
    <scope>NUCLEOTIDE SEQUENCE [LARGE SCALE GENOMIC DNA]</scope>
    <source>
        <strain evidence="3 4">S 113</strain>
    </source>
</reference>
<dbReference type="OrthoDB" id="9811352at2"/>
<feature type="domain" description="Urease accessory protein UreH-like transmembrane" evidence="2">
    <location>
        <begin position="10"/>
        <end position="212"/>
    </location>
</feature>
<gene>
    <name evidence="3" type="ORF">EK403_14615</name>
</gene>
<dbReference type="AlphaFoldDB" id="A0A4Q0MGH6"/>
<dbReference type="InterPro" id="IPR051790">
    <property type="entry name" value="Cytochrome_c-biogenesis_DsbD"/>
</dbReference>
<organism evidence="3 4">
    <name type="scientific">Hansschlegelia zhihuaiae</name>
    <dbReference type="NCBI Taxonomy" id="405005"/>
    <lineage>
        <taxon>Bacteria</taxon>
        <taxon>Pseudomonadati</taxon>
        <taxon>Pseudomonadota</taxon>
        <taxon>Alphaproteobacteria</taxon>
        <taxon>Hyphomicrobiales</taxon>
        <taxon>Methylopilaceae</taxon>
        <taxon>Hansschlegelia</taxon>
    </lineage>
</organism>
<dbReference type="PANTHER" id="PTHR31272">
    <property type="entry name" value="CYTOCHROME C-TYPE BIOGENESIS PROTEIN HI_1454-RELATED"/>
    <property type="match status" value="1"/>
</dbReference>
<keyword evidence="1" id="KW-1133">Transmembrane helix</keyword>
<evidence type="ECO:0000256" key="1">
    <source>
        <dbReference type="SAM" id="Phobius"/>
    </source>
</evidence>
<keyword evidence="1" id="KW-0812">Transmembrane</keyword>